<evidence type="ECO:0000313" key="12">
    <source>
        <dbReference type="EMBL" id="KIM21356.1"/>
    </source>
</evidence>
<dbReference type="AlphaFoldDB" id="A0A0C3AQ23"/>
<evidence type="ECO:0000256" key="1">
    <source>
        <dbReference type="ARBA" id="ARBA00001974"/>
    </source>
</evidence>
<evidence type="ECO:0000256" key="8">
    <source>
        <dbReference type="PIRSR" id="PIRSR000137-2"/>
    </source>
</evidence>
<dbReference type="Proteomes" id="UP000054097">
    <property type="component" value="Unassembled WGS sequence"/>
</dbReference>
<evidence type="ECO:0000256" key="6">
    <source>
        <dbReference type="ARBA" id="ARBA00023002"/>
    </source>
</evidence>
<keyword evidence="3 9" id="KW-0285">Flavoprotein</keyword>
<evidence type="ECO:0000256" key="7">
    <source>
        <dbReference type="PIRSR" id="PIRSR000137-1"/>
    </source>
</evidence>
<dbReference type="Gene3D" id="3.50.50.60">
    <property type="entry name" value="FAD/NAD(P)-binding domain"/>
    <property type="match status" value="2"/>
</dbReference>
<dbReference type="Gene3D" id="4.10.450.10">
    <property type="entry name" value="Glucose Oxidase, domain 2"/>
    <property type="match status" value="1"/>
</dbReference>
<dbReference type="PANTHER" id="PTHR11552:SF201">
    <property type="entry name" value="GLUCOSE-METHANOL-CHOLINE OXIDOREDUCTASE N-TERMINAL DOMAIN-CONTAINING PROTEIN"/>
    <property type="match status" value="1"/>
</dbReference>
<evidence type="ECO:0000256" key="3">
    <source>
        <dbReference type="ARBA" id="ARBA00022630"/>
    </source>
</evidence>
<dbReference type="InterPro" id="IPR007867">
    <property type="entry name" value="GMC_OxRtase_C"/>
</dbReference>
<dbReference type="InterPro" id="IPR036188">
    <property type="entry name" value="FAD/NAD-bd_sf"/>
</dbReference>
<dbReference type="InterPro" id="IPR000172">
    <property type="entry name" value="GMC_OxRdtase_N"/>
</dbReference>
<dbReference type="GO" id="GO:0016614">
    <property type="term" value="F:oxidoreductase activity, acting on CH-OH group of donors"/>
    <property type="evidence" value="ECO:0007669"/>
    <property type="project" value="InterPro"/>
</dbReference>
<dbReference type="SUPFAM" id="SSF54373">
    <property type="entry name" value="FAD-linked reductases, C-terminal domain"/>
    <property type="match status" value="1"/>
</dbReference>
<dbReference type="PROSITE" id="PS00623">
    <property type="entry name" value="GMC_OXRED_1"/>
    <property type="match status" value="1"/>
</dbReference>
<comment type="similarity">
    <text evidence="2 9">Belongs to the GMC oxidoreductase family.</text>
</comment>
<gene>
    <name evidence="12" type="ORF">M408DRAFT_18400</name>
</gene>
<protein>
    <submittedName>
        <fullName evidence="12">GMC oxidoreductase</fullName>
    </submittedName>
</protein>
<dbReference type="InterPro" id="IPR012132">
    <property type="entry name" value="GMC_OxRdtase"/>
</dbReference>
<dbReference type="HOGENOM" id="CLU_002865_6_0_1"/>
<name>A0A0C3AQ23_SERVB</name>
<dbReference type="Pfam" id="PF00732">
    <property type="entry name" value="GMC_oxred_N"/>
    <property type="match status" value="1"/>
</dbReference>
<evidence type="ECO:0000256" key="4">
    <source>
        <dbReference type="ARBA" id="ARBA00022729"/>
    </source>
</evidence>
<evidence type="ECO:0000256" key="9">
    <source>
        <dbReference type="RuleBase" id="RU003968"/>
    </source>
</evidence>
<keyword evidence="6" id="KW-0560">Oxidoreductase</keyword>
<feature type="chain" id="PRO_5002175421" evidence="10">
    <location>
        <begin position="20"/>
        <end position="699"/>
    </location>
</feature>
<feature type="active site" description="Proton acceptor" evidence="7">
    <location>
        <position position="679"/>
    </location>
</feature>
<feature type="domain" description="Glucose-methanol-choline oxidoreductase N-terminal" evidence="11">
    <location>
        <begin position="121"/>
        <end position="144"/>
    </location>
</feature>
<dbReference type="STRING" id="933852.A0A0C3AQ23"/>
<evidence type="ECO:0000259" key="11">
    <source>
        <dbReference type="PROSITE" id="PS00623"/>
    </source>
</evidence>
<keyword evidence="5 8" id="KW-0274">FAD</keyword>
<evidence type="ECO:0000256" key="10">
    <source>
        <dbReference type="SAM" id="SignalP"/>
    </source>
</evidence>
<evidence type="ECO:0000256" key="5">
    <source>
        <dbReference type="ARBA" id="ARBA00022827"/>
    </source>
</evidence>
<feature type="active site" description="Proton donor" evidence="7">
    <location>
        <position position="636"/>
    </location>
</feature>
<proteinExistence type="inferred from homology"/>
<reference evidence="13" key="2">
    <citation type="submission" date="2015-01" db="EMBL/GenBank/DDBJ databases">
        <title>Evolutionary Origins and Diversification of the Mycorrhizal Mutualists.</title>
        <authorList>
            <consortium name="DOE Joint Genome Institute"/>
            <consortium name="Mycorrhizal Genomics Consortium"/>
            <person name="Kohler A."/>
            <person name="Kuo A."/>
            <person name="Nagy L.G."/>
            <person name="Floudas D."/>
            <person name="Copeland A."/>
            <person name="Barry K.W."/>
            <person name="Cichocki N."/>
            <person name="Veneault-Fourrey C."/>
            <person name="LaButti K."/>
            <person name="Lindquist E.A."/>
            <person name="Lipzen A."/>
            <person name="Lundell T."/>
            <person name="Morin E."/>
            <person name="Murat C."/>
            <person name="Riley R."/>
            <person name="Ohm R."/>
            <person name="Sun H."/>
            <person name="Tunlid A."/>
            <person name="Henrissat B."/>
            <person name="Grigoriev I.V."/>
            <person name="Hibbett D.S."/>
            <person name="Martin F."/>
        </authorList>
    </citation>
    <scope>NUCLEOTIDE SEQUENCE [LARGE SCALE GENOMIC DNA]</scope>
    <source>
        <strain evidence="13">MAFF 305830</strain>
    </source>
</reference>
<feature type="binding site" evidence="8">
    <location>
        <position position="123"/>
    </location>
    <ligand>
        <name>FAD</name>
        <dbReference type="ChEBI" id="CHEBI:57692"/>
    </ligand>
</feature>
<evidence type="ECO:0000256" key="2">
    <source>
        <dbReference type="ARBA" id="ARBA00010790"/>
    </source>
</evidence>
<evidence type="ECO:0000313" key="13">
    <source>
        <dbReference type="Proteomes" id="UP000054097"/>
    </source>
</evidence>
<comment type="cofactor">
    <cofactor evidence="1 8">
        <name>FAD</name>
        <dbReference type="ChEBI" id="CHEBI:57692"/>
    </cofactor>
</comment>
<organism evidence="12 13">
    <name type="scientific">Serendipita vermifera MAFF 305830</name>
    <dbReference type="NCBI Taxonomy" id="933852"/>
    <lineage>
        <taxon>Eukaryota</taxon>
        <taxon>Fungi</taxon>
        <taxon>Dikarya</taxon>
        <taxon>Basidiomycota</taxon>
        <taxon>Agaricomycotina</taxon>
        <taxon>Agaricomycetes</taxon>
        <taxon>Sebacinales</taxon>
        <taxon>Serendipitaceae</taxon>
        <taxon>Serendipita</taxon>
    </lineage>
</organism>
<keyword evidence="4 10" id="KW-0732">Signal</keyword>
<accession>A0A0C3AQ23</accession>
<keyword evidence="13" id="KW-1185">Reference proteome</keyword>
<dbReference type="Pfam" id="PF05199">
    <property type="entry name" value="GMC_oxred_C"/>
    <property type="match status" value="1"/>
</dbReference>
<dbReference type="InterPro" id="IPR027424">
    <property type="entry name" value="Glucose_Oxidase_domain_2"/>
</dbReference>
<dbReference type="OrthoDB" id="269227at2759"/>
<sequence>MPFQAQPLISLCTIALTLGAQYASAVVIPRGITTDPVAFAATNFDFVIVGGGTAGLTVAARLAEESYKVGVIEAGQYRPNDPLIDVPKNFGSTLGNANYDWIYATTPQVNANNRTIIHNRGKVLGGSSAINFEIFNRPAAAEYNAWSALNLGLGGWAWDGLIGFLKKSETFTAPLVEDLFPDISPFKRRQEEVTDEMASIPTSFLDFADSALNLTALDVSSLLDAAGVAETIGATSNATTRRSLVEKRDTPVHGSSGPVKASYNTWYSDITSPFIHTVMNMGIPLNSDPDNGNNIGIYNSQRSVDPSTQTRSYAAPAYYAPSASKANLIVLTGAQATKIVLSSNKDNQGRYTATGVSYSYGGTIYTAKASKEIVLSGGVFNTPQLLELSGIGNPDIVSSFGIQSLIDLPGVGENLQDHPMSPCSFVIKPGHHTWDELRNNATFAAQAGSQYATTKTGILTSTISTLTFTPLQSFLSSSKIISILTSLTSELINNSSKFSLLQWAQYVIQMGWIYNTNVPQVEFVFIPGFQPTGNVAAPSPNTTYAVISPVLQHPFSRGTVHITSADPLVKAAVNPNYLASVFDRTVLVEAIKYIRTLASTAPFSDLVQTFNDPPASVNTDDGFADYMRKALQSLKHPVGTAVIAPRILGGVVDANLLVYGTKNLRVADASTFPMQISAHAQTTTYAIGEKAANIIKNVW</sequence>
<dbReference type="GO" id="GO:0050660">
    <property type="term" value="F:flavin adenine dinucleotide binding"/>
    <property type="evidence" value="ECO:0007669"/>
    <property type="project" value="InterPro"/>
</dbReference>
<dbReference type="PANTHER" id="PTHR11552">
    <property type="entry name" value="GLUCOSE-METHANOL-CHOLINE GMC OXIDOREDUCTASE"/>
    <property type="match status" value="1"/>
</dbReference>
<dbReference type="PIRSF" id="PIRSF000137">
    <property type="entry name" value="Alcohol_oxidase"/>
    <property type="match status" value="1"/>
</dbReference>
<feature type="signal peptide" evidence="10">
    <location>
        <begin position="1"/>
        <end position="19"/>
    </location>
</feature>
<reference evidence="12 13" key="1">
    <citation type="submission" date="2014-04" db="EMBL/GenBank/DDBJ databases">
        <authorList>
            <consortium name="DOE Joint Genome Institute"/>
            <person name="Kuo A."/>
            <person name="Zuccaro A."/>
            <person name="Kohler A."/>
            <person name="Nagy L.G."/>
            <person name="Floudas D."/>
            <person name="Copeland A."/>
            <person name="Barry K.W."/>
            <person name="Cichocki N."/>
            <person name="Veneault-Fourrey C."/>
            <person name="LaButti K."/>
            <person name="Lindquist E.A."/>
            <person name="Lipzen A."/>
            <person name="Lundell T."/>
            <person name="Morin E."/>
            <person name="Murat C."/>
            <person name="Sun H."/>
            <person name="Tunlid A."/>
            <person name="Henrissat B."/>
            <person name="Grigoriev I.V."/>
            <person name="Hibbett D.S."/>
            <person name="Martin F."/>
            <person name="Nordberg H.P."/>
            <person name="Cantor M.N."/>
            <person name="Hua S.X."/>
        </authorList>
    </citation>
    <scope>NUCLEOTIDE SEQUENCE [LARGE SCALE GENOMIC DNA]</scope>
    <source>
        <strain evidence="12 13">MAFF 305830</strain>
    </source>
</reference>
<dbReference type="Gene3D" id="3.30.560.10">
    <property type="entry name" value="Glucose Oxidase, domain 3"/>
    <property type="match status" value="2"/>
</dbReference>
<dbReference type="EMBL" id="KN824385">
    <property type="protein sequence ID" value="KIM21356.1"/>
    <property type="molecule type" value="Genomic_DNA"/>
</dbReference>
<dbReference type="SUPFAM" id="SSF51905">
    <property type="entry name" value="FAD/NAD(P)-binding domain"/>
    <property type="match status" value="1"/>
</dbReference>